<protein>
    <submittedName>
        <fullName evidence="11">B3 domain-containing transcription repressor VAL2-like isoform X2</fullName>
    </submittedName>
</protein>
<proteinExistence type="predicted"/>
<dbReference type="Pfam" id="PF02362">
    <property type="entry name" value="B3"/>
    <property type="match status" value="1"/>
</dbReference>
<keyword evidence="12" id="KW-1185">Reference proteome</keyword>
<keyword evidence="4" id="KW-0862">Zinc</keyword>
<dbReference type="GO" id="GO:0008270">
    <property type="term" value="F:zinc ion binding"/>
    <property type="evidence" value="ECO:0007669"/>
    <property type="project" value="UniProtKB-KW"/>
</dbReference>
<evidence type="ECO:0000256" key="7">
    <source>
        <dbReference type="ARBA" id="ARBA00023163"/>
    </source>
</evidence>
<dbReference type="InterPro" id="IPR057743">
    <property type="entry name" value="Zfn_VAL1-3_N"/>
</dbReference>
<gene>
    <name evidence="11" type="ORF">AAHA92_17204</name>
</gene>
<evidence type="ECO:0000256" key="1">
    <source>
        <dbReference type="ARBA" id="ARBA00004123"/>
    </source>
</evidence>
<sequence>MEGGVCMNGNCTSSNSAEWKKGWPLPASGFATLCSNREYIKMKMWELRTAYSDLVFCETFHSEETGWRECTSCGKYLHCGCIASSTLLELLDTGGVNCTGCNYSFLQPFTHLEEKHKVCDLSTENDTDRNFRRMNANMISRKLDNDLVSPEGIGYKLLLSSNQSRIRSSKNYDMFQQSRSLHKSLVDTNLSIGLSASSNSNTLAGVIAEERQLNTAVSSFQQGCRLCHVLPRVLAILAAGLESNSSSITQLRVARPPVEGRIKSQLLPRYWPRITDQELQQISAESNSTIVLLFEKVLSASDAGRIGRLVLPKACAEAYFPLISQPEGLPLRIQDVKGKEWVFQFRFWPNNNSSMYVLEGITPCNQSMQLQAGDTITFSRMDPKGKLLMGFRKASNNVSIHKDSHYPVDVGDFQGDTLMGNAESLSGYSGLIQSLKGSKSPSMDLFPNHIYPGNINPQITEKNVQNLLRPSPIVKPSTVLVEDHEIEEFDEPPVFGKRSIFIVHFSREHEQFNINDPVRCSCFAPDEMDSWELDYLVRMHKDFTKRRKLTSLKLVHRQESREKIKAQTNGVATGGNLSEPGSSSGDNHKTS</sequence>
<dbReference type="FunFam" id="2.40.330.10:FF:000006">
    <property type="entry name" value="B3 domain-containing transcription repressor VAL1"/>
    <property type="match status" value="1"/>
</dbReference>
<dbReference type="Proteomes" id="UP001567538">
    <property type="component" value="Unassembled WGS sequence"/>
</dbReference>
<evidence type="ECO:0000259" key="10">
    <source>
        <dbReference type="PROSITE" id="PS50863"/>
    </source>
</evidence>
<dbReference type="PANTHER" id="PTHR46245">
    <property type="entry name" value="B3 DOMAIN-CONTAINING PROTEIN OS07G0563300"/>
    <property type="match status" value="1"/>
</dbReference>
<feature type="compositionally biased region" description="Polar residues" evidence="9">
    <location>
        <begin position="566"/>
        <end position="585"/>
    </location>
</feature>
<dbReference type="GO" id="GO:0006355">
    <property type="term" value="P:regulation of DNA-templated transcription"/>
    <property type="evidence" value="ECO:0007669"/>
    <property type="project" value="UniProtKB-ARBA"/>
</dbReference>
<dbReference type="CDD" id="cd10017">
    <property type="entry name" value="B3_DNA"/>
    <property type="match status" value="1"/>
</dbReference>
<evidence type="ECO:0000256" key="3">
    <source>
        <dbReference type="ARBA" id="ARBA00022771"/>
    </source>
</evidence>
<keyword evidence="2" id="KW-0479">Metal-binding</keyword>
<dbReference type="InterPro" id="IPR003340">
    <property type="entry name" value="B3_DNA-bd"/>
</dbReference>
<evidence type="ECO:0000256" key="8">
    <source>
        <dbReference type="ARBA" id="ARBA00023242"/>
    </source>
</evidence>
<dbReference type="SMART" id="SM01019">
    <property type="entry name" value="B3"/>
    <property type="match status" value="1"/>
</dbReference>
<evidence type="ECO:0000256" key="2">
    <source>
        <dbReference type="ARBA" id="ARBA00022723"/>
    </source>
</evidence>
<name>A0ABD1H1H4_SALDI</name>
<dbReference type="Gene3D" id="2.40.330.10">
    <property type="entry name" value="DNA-binding pseudobarrel domain"/>
    <property type="match status" value="1"/>
</dbReference>
<dbReference type="GO" id="GO:0003677">
    <property type="term" value="F:DNA binding"/>
    <property type="evidence" value="ECO:0007669"/>
    <property type="project" value="UniProtKB-KW"/>
</dbReference>
<evidence type="ECO:0000256" key="4">
    <source>
        <dbReference type="ARBA" id="ARBA00022833"/>
    </source>
</evidence>
<keyword evidence="8" id="KW-0539">Nucleus</keyword>
<dbReference type="InterPro" id="IPR015300">
    <property type="entry name" value="DNA-bd_pseudobarrel_sf"/>
</dbReference>
<dbReference type="AlphaFoldDB" id="A0ABD1H1H4"/>
<feature type="region of interest" description="Disordered" evidence="9">
    <location>
        <begin position="557"/>
        <end position="591"/>
    </location>
</feature>
<comment type="caution">
    <text evidence="11">The sequence shown here is derived from an EMBL/GenBank/DDBJ whole genome shotgun (WGS) entry which is preliminary data.</text>
</comment>
<evidence type="ECO:0000313" key="12">
    <source>
        <dbReference type="Proteomes" id="UP001567538"/>
    </source>
</evidence>
<accession>A0ABD1H1H4</accession>
<dbReference type="EMBL" id="JBEAFC010000007">
    <property type="protein sequence ID" value="KAL1549054.1"/>
    <property type="molecule type" value="Genomic_DNA"/>
</dbReference>
<dbReference type="GO" id="GO:0005634">
    <property type="term" value="C:nucleus"/>
    <property type="evidence" value="ECO:0007669"/>
    <property type="project" value="UniProtKB-SubCell"/>
</dbReference>
<evidence type="ECO:0000256" key="5">
    <source>
        <dbReference type="ARBA" id="ARBA00023015"/>
    </source>
</evidence>
<keyword evidence="7" id="KW-0804">Transcription</keyword>
<evidence type="ECO:0000313" key="11">
    <source>
        <dbReference type="EMBL" id="KAL1549054.1"/>
    </source>
</evidence>
<evidence type="ECO:0000256" key="6">
    <source>
        <dbReference type="ARBA" id="ARBA00023125"/>
    </source>
</evidence>
<reference evidence="11 12" key="1">
    <citation type="submission" date="2024-06" db="EMBL/GenBank/DDBJ databases">
        <title>A chromosome level genome sequence of Diviner's sage (Salvia divinorum).</title>
        <authorList>
            <person name="Ford S.A."/>
            <person name="Ro D.-K."/>
            <person name="Ness R.W."/>
            <person name="Phillips M.A."/>
        </authorList>
    </citation>
    <scope>NUCLEOTIDE SEQUENCE [LARGE SCALE GENOMIC DNA]</scope>
    <source>
        <strain evidence="11">SAF-2024a</strain>
        <tissue evidence="11">Leaf</tissue>
    </source>
</reference>
<dbReference type="PANTHER" id="PTHR46245:SF2">
    <property type="entry name" value="B3 DOMAIN-CONTAINING TRANSCRIPTION REPRESSOR VAL2"/>
    <property type="match status" value="1"/>
</dbReference>
<feature type="domain" description="TF-B3" evidence="10">
    <location>
        <begin position="294"/>
        <end position="395"/>
    </location>
</feature>
<dbReference type="PROSITE" id="PS50863">
    <property type="entry name" value="B3"/>
    <property type="match status" value="1"/>
</dbReference>
<keyword evidence="6" id="KW-0238">DNA-binding</keyword>
<dbReference type="Pfam" id="PF25813">
    <property type="entry name" value="zf_VAL1_N"/>
    <property type="match status" value="1"/>
</dbReference>
<evidence type="ECO:0000256" key="9">
    <source>
        <dbReference type="SAM" id="MobiDB-lite"/>
    </source>
</evidence>
<keyword evidence="5" id="KW-0805">Transcription regulation</keyword>
<comment type="subcellular location">
    <subcellularLocation>
        <location evidence="1">Nucleus</location>
    </subcellularLocation>
</comment>
<organism evidence="11 12">
    <name type="scientific">Salvia divinorum</name>
    <name type="common">Maria pastora</name>
    <name type="synonym">Diviner's sage</name>
    <dbReference type="NCBI Taxonomy" id="28513"/>
    <lineage>
        <taxon>Eukaryota</taxon>
        <taxon>Viridiplantae</taxon>
        <taxon>Streptophyta</taxon>
        <taxon>Embryophyta</taxon>
        <taxon>Tracheophyta</taxon>
        <taxon>Spermatophyta</taxon>
        <taxon>Magnoliopsida</taxon>
        <taxon>eudicotyledons</taxon>
        <taxon>Gunneridae</taxon>
        <taxon>Pentapetalae</taxon>
        <taxon>asterids</taxon>
        <taxon>lamiids</taxon>
        <taxon>Lamiales</taxon>
        <taxon>Lamiaceae</taxon>
        <taxon>Nepetoideae</taxon>
        <taxon>Mentheae</taxon>
        <taxon>Salviinae</taxon>
        <taxon>Salvia</taxon>
        <taxon>Salvia subgen. Calosphace</taxon>
    </lineage>
</organism>
<dbReference type="SUPFAM" id="SSF101936">
    <property type="entry name" value="DNA-binding pseudobarrel domain"/>
    <property type="match status" value="1"/>
</dbReference>
<keyword evidence="3" id="KW-0863">Zinc-finger</keyword>